<dbReference type="GO" id="GO:0006298">
    <property type="term" value="P:mismatch repair"/>
    <property type="evidence" value="ECO:0007669"/>
    <property type="project" value="UniProtKB-UniRule"/>
</dbReference>
<reference evidence="8 9" key="1">
    <citation type="submission" date="2018-12" db="EMBL/GenBank/DDBJ databases">
        <authorList>
            <person name="Li A."/>
            <person name="Zhang M."/>
            <person name="Zhu H."/>
        </authorList>
    </citation>
    <scope>NUCLEOTIDE SEQUENCE [LARGE SCALE GENOMIC DNA]</scope>
    <source>
        <strain evidence="8 9">R04H25</strain>
    </source>
</reference>
<evidence type="ECO:0000313" key="8">
    <source>
        <dbReference type="EMBL" id="RWU07966.1"/>
    </source>
</evidence>
<comment type="caution">
    <text evidence="8">The sequence shown here is derived from an EMBL/GenBank/DDBJ whole genome shotgun (WGS) entry which is preliminary data.</text>
</comment>
<dbReference type="AlphaFoldDB" id="A0A443YVH4"/>
<keyword evidence="5 6" id="KW-0234">DNA repair</keyword>
<dbReference type="OrthoDB" id="9801520at2"/>
<evidence type="ECO:0000256" key="2">
    <source>
        <dbReference type="ARBA" id="ARBA00022759"/>
    </source>
</evidence>
<dbReference type="GO" id="GO:0016787">
    <property type="term" value="F:hydrolase activity"/>
    <property type="evidence" value="ECO:0007669"/>
    <property type="project" value="UniProtKB-KW"/>
</dbReference>
<dbReference type="GO" id="GO:0004519">
    <property type="term" value="F:endonuclease activity"/>
    <property type="evidence" value="ECO:0007669"/>
    <property type="project" value="UniProtKB-KW"/>
</dbReference>
<gene>
    <name evidence="8" type="primary">vsr</name>
    <name evidence="8" type="ORF">EGC76_11720</name>
</gene>
<keyword evidence="4 6" id="KW-0378">Hydrolase</keyword>
<evidence type="ECO:0000256" key="7">
    <source>
        <dbReference type="SAM" id="MobiDB-lite"/>
    </source>
</evidence>
<evidence type="ECO:0000256" key="4">
    <source>
        <dbReference type="ARBA" id="ARBA00022801"/>
    </source>
</evidence>
<keyword evidence="9" id="KW-1185">Reference proteome</keyword>
<feature type="region of interest" description="Disordered" evidence="7">
    <location>
        <begin position="1"/>
        <end position="22"/>
    </location>
</feature>
<dbReference type="EMBL" id="RSFE01000016">
    <property type="protein sequence ID" value="RWU07966.1"/>
    <property type="molecule type" value="Genomic_DNA"/>
</dbReference>
<accession>A0A443YVH4</accession>
<dbReference type="SUPFAM" id="SSF52980">
    <property type="entry name" value="Restriction endonuclease-like"/>
    <property type="match status" value="1"/>
</dbReference>
<dbReference type="InterPro" id="IPR004603">
    <property type="entry name" value="DNA_mismatch_endonuc_vsr"/>
</dbReference>
<dbReference type="CDD" id="cd00221">
    <property type="entry name" value="Vsr"/>
    <property type="match status" value="1"/>
</dbReference>
<dbReference type="RefSeq" id="WP_128353189.1">
    <property type="nucleotide sequence ID" value="NZ_RSFE01000016.1"/>
</dbReference>
<comment type="function">
    <text evidence="6">May nick specific sequences that contain T:G mispairs resulting from m5C-deamination.</text>
</comment>
<dbReference type="InterPro" id="IPR011335">
    <property type="entry name" value="Restrct_endonuc-II-like"/>
</dbReference>
<dbReference type="EC" id="3.1.-.-" evidence="6"/>
<keyword evidence="3 6" id="KW-0227">DNA damage</keyword>
<evidence type="ECO:0000313" key="9">
    <source>
        <dbReference type="Proteomes" id="UP000288789"/>
    </source>
</evidence>
<organism evidence="8 9">
    <name type="scientific">Pseudidiomarina gelatinasegens</name>
    <dbReference type="NCBI Taxonomy" id="2487740"/>
    <lineage>
        <taxon>Bacteria</taxon>
        <taxon>Pseudomonadati</taxon>
        <taxon>Pseudomonadota</taxon>
        <taxon>Gammaproteobacteria</taxon>
        <taxon>Alteromonadales</taxon>
        <taxon>Idiomarinaceae</taxon>
        <taxon>Pseudidiomarina</taxon>
    </lineage>
</organism>
<comment type="similarity">
    <text evidence="6">Belongs to the vsr family.</text>
</comment>
<name>A0A443YVH4_9GAMM</name>
<keyword evidence="2 6" id="KW-0255">Endonuclease</keyword>
<evidence type="ECO:0000256" key="1">
    <source>
        <dbReference type="ARBA" id="ARBA00022722"/>
    </source>
</evidence>
<evidence type="ECO:0000256" key="3">
    <source>
        <dbReference type="ARBA" id="ARBA00022763"/>
    </source>
</evidence>
<dbReference type="Gene3D" id="3.40.960.10">
    <property type="entry name" value="VSR Endonuclease"/>
    <property type="match status" value="1"/>
</dbReference>
<dbReference type="Pfam" id="PF03852">
    <property type="entry name" value="Vsr"/>
    <property type="match status" value="1"/>
</dbReference>
<dbReference type="PIRSF" id="PIRSF018267">
    <property type="entry name" value="VSR_endonuc"/>
    <property type="match status" value="1"/>
</dbReference>
<proteinExistence type="inferred from homology"/>
<dbReference type="Proteomes" id="UP000288789">
    <property type="component" value="Unassembled WGS sequence"/>
</dbReference>
<sequence>MVDIHDKKTRSRNMSAIKSTDSKPEKLLRKALFAKGYRFRKNVKTLPGTPDIVLAKYRTCILVHGCFWHMHENCHLFKLPSTRKEFWKAKLLENRSRDMTAQSELLAQGWKVIIVWECSLKGKNKLSLLDVTERLEEFLTVPRVHARALEIR</sequence>
<evidence type="ECO:0000256" key="6">
    <source>
        <dbReference type="PIRNR" id="PIRNR018267"/>
    </source>
</evidence>
<dbReference type="NCBIfam" id="TIGR00632">
    <property type="entry name" value="vsr"/>
    <property type="match status" value="1"/>
</dbReference>
<evidence type="ECO:0000256" key="5">
    <source>
        <dbReference type="ARBA" id="ARBA00023204"/>
    </source>
</evidence>
<keyword evidence="1 6" id="KW-0540">Nuclease</keyword>
<protein>
    <recommendedName>
        <fullName evidence="6">Very short patch repair endonuclease</fullName>
        <ecNumber evidence="6">3.1.-.-</ecNumber>
    </recommendedName>
</protein>